<dbReference type="InParanoid" id="D1C3S0"/>
<reference evidence="7" key="1">
    <citation type="submission" date="2009-11" db="EMBL/GenBank/DDBJ databases">
        <title>The complete chromosome 1 of Sphaerobacter thermophilus DSM 20745.</title>
        <authorList>
            <person name="Lucas S."/>
            <person name="Copeland A."/>
            <person name="Lapidus A."/>
            <person name="Glavina del Rio T."/>
            <person name="Dalin E."/>
            <person name="Tice H."/>
            <person name="Bruce D."/>
            <person name="Goodwin L."/>
            <person name="Pitluck S."/>
            <person name="Kyrpides N."/>
            <person name="Mavromatis K."/>
            <person name="Ivanova N."/>
            <person name="Mikhailova N."/>
            <person name="LaButti K.M."/>
            <person name="Clum A."/>
            <person name="Sun H.I."/>
            <person name="Brettin T."/>
            <person name="Detter J.C."/>
            <person name="Han C."/>
            <person name="Larimer F."/>
            <person name="Land M."/>
            <person name="Hauser L."/>
            <person name="Markowitz V."/>
            <person name="Cheng J.F."/>
            <person name="Hugenholtz P."/>
            <person name="Woyke T."/>
            <person name="Wu D."/>
            <person name="Steenblock K."/>
            <person name="Schneider S."/>
            <person name="Pukall R."/>
            <person name="Goeker M."/>
            <person name="Klenk H.P."/>
            <person name="Eisen J.A."/>
        </authorList>
    </citation>
    <scope>NUCLEOTIDE SEQUENCE [LARGE SCALE GENOMIC DNA]</scope>
    <source>
        <strain evidence="7">ATCC 49802 / DSM 20745 / S 6022</strain>
    </source>
</reference>
<evidence type="ECO:0000256" key="4">
    <source>
        <dbReference type="ARBA" id="ARBA00023002"/>
    </source>
</evidence>
<gene>
    <name evidence="6" type="ordered locus">Sthe_1452</name>
</gene>
<dbReference type="Pfam" id="PF00890">
    <property type="entry name" value="FAD_binding_2"/>
    <property type="match status" value="1"/>
</dbReference>
<dbReference type="eggNOG" id="COG1053">
    <property type="taxonomic scope" value="Bacteria"/>
</dbReference>
<keyword evidence="3" id="KW-0274">FAD</keyword>
<dbReference type="Gene3D" id="3.50.50.60">
    <property type="entry name" value="FAD/NAD(P)-binding domain"/>
    <property type="match status" value="1"/>
</dbReference>
<dbReference type="SUPFAM" id="SSF51905">
    <property type="entry name" value="FAD/NAD(P)-binding domain"/>
    <property type="match status" value="1"/>
</dbReference>
<feature type="domain" description="FAD-dependent oxidoreductase 2 FAD-binding" evidence="5">
    <location>
        <begin position="7"/>
        <end position="473"/>
    </location>
</feature>
<name>D1C3S0_SPHTD</name>
<protein>
    <submittedName>
        <fullName evidence="6">Fumarate reductase/succinate dehydrogenase flavoprotein domain protein</fullName>
    </submittedName>
</protein>
<sequence>MGNDVVDVVVVGTGNAAFCAAHAARDHGARVLMLEKGPEDWVGGNSYFTAGAFRIAFDSQDDLVALLADPSDERLPRTDVPPYPASAFLADLERLTLGRTDPVLAKILVEDSLDTARWLRDHGIRFHLQYHRQAYEVNGRFRFWGDLPLGTVGGGEGLIEQHRATAEARGVRIRFESPVVGLLRDASGAVTGVVVDGPNGREEIRAAAVVLACGGFEADPRLRATYLGPGWDLAKVRGTPHNTGEGLMAALDVGAEPYGHWSGCHSIQWDAGAPPAGDRIITNRFSKQSYPIGIVVNVHGRRFLDEGADFRNYTYARYGAEVLKQPGALAWQIFDAKTTPLLRDYEYAIPGVSRVEADTIHDLAVAAGIDPAGLEQTVAEFNRAVQPGEFNPAIKDGKRTEGITPPKSNWALPIDTPPFVAFAVTCGITFTFGGLRIDPQARVLGRNGQPIPGLHAAGELVGGIFYHNYPGGSGLTSGAVFGRRAGVSAAAHAAAVGTRG</sequence>
<evidence type="ECO:0000256" key="1">
    <source>
        <dbReference type="ARBA" id="ARBA00001974"/>
    </source>
</evidence>
<dbReference type="AlphaFoldDB" id="D1C3S0"/>
<evidence type="ECO:0000313" key="6">
    <source>
        <dbReference type="EMBL" id="ACZ38887.1"/>
    </source>
</evidence>
<proteinExistence type="predicted"/>
<dbReference type="PANTHER" id="PTHR43400:SF7">
    <property type="entry name" value="FAD-DEPENDENT OXIDOREDUCTASE 2 FAD BINDING DOMAIN-CONTAINING PROTEIN"/>
    <property type="match status" value="1"/>
</dbReference>
<reference evidence="6 7" key="2">
    <citation type="journal article" date="2010" name="Stand. Genomic Sci.">
        <title>Complete genome sequence of Desulfohalobium retbaense type strain (HR(100)).</title>
        <authorList>
            <person name="Spring S."/>
            <person name="Nolan M."/>
            <person name="Lapidus A."/>
            <person name="Glavina Del Rio T."/>
            <person name="Copeland A."/>
            <person name="Tice H."/>
            <person name="Cheng J.F."/>
            <person name="Lucas S."/>
            <person name="Land M."/>
            <person name="Chen F."/>
            <person name="Bruce D."/>
            <person name="Goodwin L."/>
            <person name="Pitluck S."/>
            <person name="Ivanova N."/>
            <person name="Mavromatis K."/>
            <person name="Mikhailova N."/>
            <person name="Pati A."/>
            <person name="Chen A."/>
            <person name="Palaniappan K."/>
            <person name="Hauser L."/>
            <person name="Chang Y.J."/>
            <person name="Jeffries C.D."/>
            <person name="Munk C."/>
            <person name="Kiss H."/>
            <person name="Chain P."/>
            <person name="Han C."/>
            <person name="Brettin T."/>
            <person name="Detter J.C."/>
            <person name="Schuler E."/>
            <person name="Goker M."/>
            <person name="Rohde M."/>
            <person name="Bristow J."/>
            <person name="Eisen J.A."/>
            <person name="Markowitz V."/>
            <person name="Hugenholtz P."/>
            <person name="Kyrpides N.C."/>
            <person name="Klenk H.P."/>
        </authorList>
    </citation>
    <scope>NUCLEOTIDE SEQUENCE [LARGE SCALE GENOMIC DNA]</scope>
    <source>
        <strain evidence="7">ATCC 49802 / DSM 20745 / S 6022</strain>
    </source>
</reference>
<dbReference type="EMBL" id="CP001823">
    <property type="protein sequence ID" value="ACZ38887.1"/>
    <property type="molecule type" value="Genomic_DNA"/>
</dbReference>
<dbReference type="RefSeq" id="WP_012871934.1">
    <property type="nucleotide sequence ID" value="NC_013523.1"/>
</dbReference>
<evidence type="ECO:0000313" key="7">
    <source>
        <dbReference type="Proteomes" id="UP000002027"/>
    </source>
</evidence>
<organism evidence="6 7">
    <name type="scientific">Sphaerobacter thermophilus (strain ATCC 49802 / DSM 20745 / KCCM 41009 / NCIMB 13125 / S 6022)</name>
    <dbReference type="NCBI Taxonomy" id="479434"/>
    <lineage>
        <taxon>Bacteria</taxon>
        <taxon>Pseudomonadati</taxon>
        <taxon>Thermomicrobiota</taxon>
        <taxon>Thermomicrobia</taxon>
        <taxon>Sphaerobacterales</taxon>
        <taxon>Sphaerobacterineae</taxon>
        <taxon>Sphaerobacteraceae</taxon>
        <taxon>Sphaerobacter</taxon>
    </lineage>
</organism>
<dbReference type="Proteomes" id="UP000002027">
    <property type="component" value="Chromosome 1"/>
</dbReference>
<dbReference type="KEGG" id="sti:Sthe_1452"/>
<dbReference type="InterPro" id="IPR036188">
    <property type="entry name" value="FAD/NAD-bd_sf"/>
</dbReference>
<dbReference type="InterPro" id="IPR003953">
    <property type="entry name" value="FAD-dep_OxRdtase_2_FAD-bd"/>
</dbReference>
<keyword evidence="4" id="KW-0560">Oxidoreductase</keyword>
<dbReference type="NCBIfam" id="NF006130">
    <property type="entry name" value="PRK08274.1"/>
    <property type="match status" value="1"/>
</dbReference>
<accession>D1C3S0</accession>
<evidence type="ECO:0000256" key="3">
    <source>
        <dbReference type="ARBA" id="ARBA00022827"/>
    </source>
</evidence>
<evidence type="ECO:0000259" key="5">
    <source>
        <dbReference type="Pfam" id="PF00890"/>
    </source>
</evidence>
<dbReference type="OrthoDB" id="9800167at2"/>
<dbReference type="STRING" id="479434.Sthe_1452"/>
<comment type="cofactor">
    <cofactor evidence="1">
        <name>FAD</name>
        <dbReference type="ChEBI" id="CHEBI:57692"/>
    </cofactor>
</comment>
<keyword evidence="7" id="KW-1185">Reference proteome</keyword>
<keyword evidence="2" id="KW-0285">Flavoprotein</keyword>
<dbReference type="Gene3D" id="3.90.700.10">
    <property type="entry name" value="Succinate dehydrogenase/fumarate reductase flavoprotein, catalytic domain"/>
    <property type="match status" value="1"/>
</dbReference>
<dbReference type="GO" id="GO:0016491">
    <property type="term" value="F:oxidoreductase activity"/>
    <property type="evidence" value="ECO:0007669"/>
    <property type="project" value="UniProtKB-KW"/>
</dbReference>
<dbReference type="SUPFAM" id="SSF56425">
    <property type="entry name" value="Succinate dehydrogenase/fumarate reductase flavoprotein, catalytic domain"/>
    <property type="match status" value="1"/>
</dbReference>
<dbReference type="HOGENOM" id="CLU_011398_4_6_0"/>
<dbReference type="PANTHER" id="PTHR43400">
    <property type="entry name" value="FUMARATE REDUCTASE"/>
    <property type="match status" value="1"/>
</dbReference>
<evidence type="ECO:0000256" key="2">
    <source>
        <dbReference type="ARBA" id="ARBA00022630"/>
    </source>
</evidence>
<dbReference type="InterPro" id="IPR027477">
    <property type="entry name" value="Succ_DH/fumarate_Rdtase_cat_sf"/>
</dbReference>
<dbReference type="InterPro" id="IPR050315">
    <property type="entry name" value="FAD-oxidoreductase_2"/>
</dbReference>